<protein>
    <submittedName>
        <fullName evidence="7">C2H2-type domain-containing protein</fullName>
    </submittedName>
</protein>
<dbReference type="InterPro" id="IPR036397">
    <property type="entry name" value="RNaseH_sf"/>
</dbReference>
<keyword evidence="3" id="KW-0472">Membrane</keyword>
<evidence type="ECO:0000313" key="7">
    <source>
        <dbReference type="EMBL" id="CAL4805397.1"/>
    </source>
</evidence>
<dbReference type="GO" id="GO:0004523">
    <property type="term" value="F:RNA-DNA hybrid ribonuclease activity"/>
    <property type="evidence" value="ECO:0007669"/>
    <property type="project" value="InterPro"/>
</dbReference>
<dbReference type="PANTHER" id="PTHR19446">
    <property type="entry name" value="REVERSE TRANSCRIPTASES"/>
    <property type="match status" value="1"/>
</dbReference>
<dbReference type="InterPro" id="IPR036691">
    <property type="entry name" value="Endo/exonu/phosph_ase_sf"/>
</dbReference>
<gene>
    <name evidence="6" type="ORF">C1SCF055_LOCUS42682</name>
</gene>
<reference evidence="7 8" key="2">
    <citation type="submission" date="2024-05" db="EMBL/GenBank/DDBJ databases">
        <authorList>
            <person name="Chen Y."/>
            <person name="Shah S."/>
            <person name="Dougan E. K."/>
            <person name="Thang M."/>
            <person name="Chan C."/>
        </authorList>
    </citation>
    <scope>NUCLEOTIDE SEQUENCE [LARGE SCALE GENOMIC DNA]</scope>
</reference>
<evidence type="ECO:0000256" key="3">
    <source>
        <dbReference type="SAM" id="Phobius"/>
    </source>
</evidence>
<feature type="domain" description="RNase H type-1" evidence="5">
    <location>
        <begin position="1072"/>
        <end position="1220"/>
    </location>
</feature>
<keyword evidence="1" id="KW-0175">Coiled coil</keyword>
<dbReference type="PROSITE" id="PS50878">
    <property type="entry name" value="RT_POL"/>
    <property type="match status" value="1"/>
</dbReference>
<dbReference type="EMBL" id="CAMXCT020006673">
    <property type="protein sequence ID" value="CAL1171460.1"/>
    <property type="molecule type" value="Genomic_DNA"/>
</dbReference>
<feature type="domain" description="Reverse transcriptase" evidence="4">
    <location>
        <begin position="1842"/>
        <end position="2141"/>
    </location>
</feature>
<feature type="region of interest" description="Disordered" evidence="2">
    <location>
        <begin position="590"/>
        <end position="613"/>
    </location>
</feature>
<feature type="compositionally biased region" description="Low complexity" evidence="2">
    <location>
        <begin position="766"/>
        <end position="781"/>
    </location>
</feature>
<evidence type="ECO:0000313" key="8">
    <source>
        <dbReference type="Proteomes" id="UP001152797"/>
    </source>
</evidence>
<evidence type="ECO:0000259" key="5">
    <source>
        <dbReference type="PROSITE" id="PS50879"/>
    </source>
</evidence>
<evidence type="ECO:0000256" key="1">
    <source>
        <dbReference type="SAM" id="Coils"/>
    </source>
</evidence>
<feature type="region of interest" description="Disordered" evidence="2">
    <location>
        <begin position="766"/>
        <end position="786"/>
    </location>
</feature>
<evidence type="ECO:0000256" key="2">
    <source>
        <dbReference type="SAM" id="MobiDB-lite"/>
    </source>
</evidence>
<feature type="transmembrane region" description="Helical" evidence="3">
    <location>
        <begin position="21"/>
        <end position="40"/>
    </location>
</feature>
<dbReference type="EMBL" id="CAMXCT030006673">
    <property type="protein sequence ID" value="CAL4805397.1"/>
    <property type="molecule type" value="Genomic_DNA"/>
</dbReference>
<keyword evidence="8" id="KW-1185">Reference proteome</keyword>
<dbReference type="PROSITE" id="PS50879">
    <property type="entry name" value="RNASE_H_1"/>
    <property type="match status" value="1"/>
</dbReference>
<dbReference type="SUPFAM" id="SSF56219">
    <property type="entry name" value="DNase I-like"/>
    <property type="match status" value="1"/>
</dbReference>
<feature type="region of interest" description="Disordered" evidence="2">
    <location>
        <begin position="64"/>
        <end position="124"/>
    </location>
</feature>
<dbReference type="SUPFAM" id="SSF53098">
    <property type="entry name" value="Ribonuclease H-like"/>
    <property type="match status" value="1"/>
</dbReference>
<dbReference type="EMBL" id="CAMXCT010006673">
    <property type="protein sequence ID" value="CAI4018085.1"/>
    <property type="molecule type" value="Genomic_DNA"/>
</dbReference>
<feature type="coiled-coil region" evidence="1">
    <location>
        <begin position="165"/>
        <end position="195"/>
    </location>
</feature>
<dbReference type="InterPro" id="IPR002156">
    <property type="entry name" value="RNaseH_domain"/>
</dbReference>
<name>A0A9P1M407_9DINO</name>
<dbReference type="OrthoDB" id="410104at2759"/>
<dbReference type="InterPro" id="IPR000477">
    <property type="entry name" value="RT_dom"/>
</dbReference>
<dbReference type="PROSITE" id="PS00028">
    <property type="entry name" value="ZINC_FINGER_C2H2_1"/>
    <property type="match status" value="1"/>
</dbReference>
<keyword evidence="3" id="KW-0812">Transmembrane</keyword>
<evidence type="ECO:0000259" key="4">
    <source>
        <dbReference type="PROSITE" id="PS50878"/>
    </source>
</evidence>
<organism evidence="6">
    <name type="scientific">Cladocopium goreaui</name>
    <dbReference type="NCBI Taxonomy" id="2562237"/>
    <lineage>
        <taxon>Eukaryota</taxon>
        <taxon>Sar</taxon>
        <taxon>Alveolata</taxon>
        <taxon>Dinophyceae</taxon>
        <taxon>Suessiales</taxon>
        <taxon>Symbiodiniaceae</taxon>
        <taxon>Cladocopium</taxon>
    </lineage>
</organism>
<feature type="compositionally biased region" description="Basic and acidic residues" evidence="2">
    <location>
        <begin position="105"/>
        <end position="117"/>
    </location>
</feature>
<reference evidence="6" key="1">
    <citation type="submission" date="2022-10" db="EMBL/GenBank/DDBJ databases">
        <authorList>
            <person name="Chen Y."/>
            <person name="Dougan E. K."/>
            <person name="Chan C."/>
            <person name="Rhodes N."/>
            <person name="Thang M."/>
        </authorList>
    </citation>
    <scope>NUCLEOTIDE SEQUENCE</scope>
</reference>
<sequence>MGVGGLRTLEEFIESCQDWCVCFFFLAFAFVFLLDCYSYVAASTQETACQTGWTYGNQEEISDGPWHYQGSAKSPRRNTYKSPARPTKQSKPKQNPGRRVPPAEPHWEPDRPSKDESTASSTTVSAAEMHLKEILNAVSQMDQPLTADVQKAISNAQKLAAIDPAKQLQSAASRLRSAREQLAKARAARQTMHESWAKFISEAVVRWNKHIEDFEVKDAEHLAAIQTVMEKYQSAKNEVEASKEAVAASDLTTKDSIEVNDDELMADNTPGIQDDLAFHGQYPRTHSRTPIRTDRRQACQEASHREIGREGRGDHWQPKHAAFWQGGQTDLTEVCPPLTCNDAAYCTWQWTHSILMEDNFMNPWRACEHAVDQCIEAIGFDDCSRMLDGSNNHFDRHARDRPRHSDLKVSFSNLIEVIIGGVDDSFSSCTLSCDDLRFWSDKPWNLHIEPSSIVEPLSEMAVSSPMECECSLRDCHRIDRAGTVMTARFIENHRTQLLQEAVSAPDWMCGSRAVDLLRIAHLTQDRRWVARSGIMMFAVDELEQIPDGIAIDIDIRVPQPEEDIVSFAAWTRRNYPPDQPIFELPQAVQNHEHGQQPEQDDDESSSSDEEAADTGHDWRFTHVFRTRRRVFHGHLPWDDAFTFQQRVSALTNVDEDDITFCHHVEHRPADLQAAHTEVLLMQTVSDLPIGSVHRLVLVDIEFHEHWPSTDHSTSRTQHPDDDVTTFVQQPLPFGTLRPLPADQMLMSEVAQLCSSQMVLCPGPHGAVASSTSSSAQHPTSTGHSYQTATPDALASFTGHLHTFLSRSNGTQPATLEAGIYLEVWFSDHLRRPHSGIGRLVLLPQDSIDWMTAIIAAWDDLLDPTLPWSCHIVETHVGAGDPDAVAQLILVQNPQPDHVSVLTTVYGGEVCADDAVLMCYTLPCSQPHQHLMLLLAQGLYRGQQSNGLRTWWRDLDITDIPQLELQHGAALTVCAQTSSSVQFDGGNTNAAHDDATSMLQHHHTIRTQIQLERLVPVPAPSVWVEIDCQRLDFLRNQLRSFPPIQPMFDRAFCDWHSSTSEALGDISDWSDDIPVGFTFYTDGSSHRGSGQAAAAVVLVVTTADGPRWGGFATTSCLGSPSAPRAEATALMLAIRWCIQLSAKYKGMKPWYEFAFDCQHVAGIAQGRQGGDHNCDLHLPMRALLHWIESDLSTAFTWTHLRSHQGHPWNEAADALCKHTLDHAATLFDLAEFHQQCTFDGNDLHMIQWLWLFERSLQGCPDAPPLVHLRWRLDIAQPLTSEPHAAIHPAMKRRDLQPDGPREMVHLDLQVGTANVLTLYPEQDYASQYMGARAESLARQFHDCNLQIIGLQETRSRLDGHTMLDNFHVLSAPAQKRGHGGVQLWVKRTLHDEKLRLDIEQSHLFILHASSRRLVVRLACGGLRLILIVLHAPTDDDEATLSKFWTATSAAIPQAYLSWKCIVLADANSRLGSSNTEAVGDYQATTENEKGLHFHRWLLERSLFLPQTFSEHHHGEGMTWTHSTGTKARLDYVACSEALRSTQLSTWIDERIDLSLRREDHACVRALVPIDFHHVALPRKRPHFTVTEVAPHPTWATDVHTHAAVLQSLWQQPMQPNKVMRKKHLSADTIKLIAAKRFHRHQLGKIRRYRRQAVLRQIFDSWRSQHPCDVHFQPWLRHCDRLEAVHGAHFADLSPRVVIAVRQDDIDFYESLADQAGSESFRGSRRLWAAIRHVLPRWRSKQNSNLRCVGPTTEDKIHHYNLLEAGETTTYPDLLHDCWRNQQHNMHDAPLEVPLHDLPTRAAIENHCARLKIQKAPGLDQISPEALRQHGVDHAPALTLLLMKIWLTGAEPVQFKGGLIHTISKKQKSNRIADMRGIALLDGIAKLSHAMLRQQYIPHLSLRSAPLQLGGFAHQSTLFATQYLRACAHHASNKHLSSCVLFLDIKSAFHSMIREIVFDMGTALPQRLQTVLEQAGCSVPEIQQRCDGKPKLHGVPLTTARLLSEAHRYTWFTIASSDEIHHTHRGSRPGSPLADAAYNGLMVEVIQEIHTFLQKLPHIQDAWRVMGLGMPVVAWIDDLAIPVVTTTANTLVETVQEILEEVVRIGKTFGLILNMHAKKTEAVIAFRGDGAQAQRQLWFGERQGAIHVLNTEQVLRCVPRYEHLGTMFSADGTIAAELHHRLTKAIAAHHQVRRPILANKHIDSGTRLKLLEGLVAPVLFYGAGSWPLLSHRQITKIHGQYMKWIRSIIANGCWTSGMLSDQQVLLLWRLPSVSLRLAKMRLLHAFHFINDCPQAIVDVVTATEKHQASWIPALRHALCWLQTMDPALFGWDPRNAPLPDLFEWLSTHRADGPRLVRRLYSRALQQGFVVGRVVQAHWKLKACLQQSPSSSLPSSQIDVLISTFVCRRCASKFGTLHQLQVHLWLAHEEISEERSMMTSTTCNACNVCFWSSQRLQQHLRHSRRHVNGCYEKLTWRSAPSLTAPDIDEMPRQERFHRQPAMRVASVQSSCEVQLCSREAADQVWQTRWKEEGLPENIEMVAPAPIGEWALCVWILDHVKRDRFWNVNLDLFLHIDKALRELLIESHIGQLICWRRRMDEAYQPITVNDKLNKHSHCELEPIPDPCSLQMRLLLPVFEDKVCFTPSIKVPLILFEGRPTILIIHLFSGRRRVGDCHWWLEHLSAKLLPEYPVKMIAVDTAIDPVFGDLSSGANFDLILGMAKGGAIAASLTGPPCETFSAARNIKLENASGPRPLRTREAPWCLHNRTPRELRQVDTGTELMFNSLQVEVSVAQAGGGSLMEHPAEPQADEKVSVWRLQCHTDWCMRIREACQHRVDQWLYGAVGVKPTTLRALHLGPPEVVGRALIDGAEPWRTRPTCGLRGRGSDGHFLTARAKEYPSALCRSILVAVLKGLRHRIHRDGVADFFSPDHAQLNWLTHMCSQSEAFTLQSYLPDYQRS</sequence>
<dbReference type="InterPro" id="IPR012337">
    <property type="entry name" value="RNaseH-like_sf"/>
</dbReference>
<dbReference type="Proteomes" id="UP001152797">
    <property type="component" value="Unassembled WGS sequence"/>
</dbReference>
<feature type="compositionally biased region" description="Acidic residues" evidence="2">
    <location>
        <begin position="598"/>
        <end position="612"/>
    </location>
</feature>
<dbReference type="GO" id="GO:0003676">
    <property type="term" value="F:nucleic acid binding"/>
    <property type="evidence" value="ECO:0007669"/>
    <property type="project" value="InterPro"/>
</dbReference>
<proteinExistence type="predicted"/>
<dbReference type="Gene3D" id="3.30.420.10">
    <property type="entry name" value="Ribonuclease H-like superfamily/Ribonuclease H"/>
    <property type="match status" value="1"/>
</dbReference>
<comment type="caution">
    <text evidence="6">The sequence shown here is derived from an EMBL/GenBank/DDBJ whole genome shotgun (WGS) entry which is preliminary data.</text>
</comment>
<dbReference type="InterPro" id="IPR013087">
    <property type="entry name" value="Znf_C2H2_type"/>
</dbReference>
<evidence type="ECO:0000313" key="6">
    <source>
        <dbReference type="EMBL" id="CAI4018085.1"/>
    </source>
</evidence>
<keyword evidence="3" id="KW-1133">Transmembrane helix</keyword>
<dbReference type="Gene3D" id="3.60.10.10">
    <property type="entry name" value="Endonuclease/exonuclease/phosphatase"/>
    <property type="match status" value="1"/>
</dbReference>
<accession>A0A9P1M407</accession>